<dbReference type="EMBL" id="AMZH03000066">
    <property type="protein sequence ID" value="RRT85759.1"/>
    <property type="molecule type" value="Genomic_DNA"/>
</dbReference>
<protein>
    <submittedName>
        <fullName evidence="2">Uncharacterized protein</fullName>
    </submittedName>
</protein>
<feature type="compositionally biased region" description="Basic and acidic residues" evidence="1">
    <location>
        <begin position="54"/>
        <end position="83"/>
    </location>
</feature>
<organism evidence="2 3">
    <name type="scientific">Ensete ventricosum</name>
    <name type="common">Abyssinian banana</name>
    <name type="synonym">Musa ensete</name>
    <dbReference type="NCBI Taxonomy" id="4639"/>
    <lineage>
        <taxon>Eukaryota</taxon>
        <taxon>Viridiplantae</taxon>
        <taxon>Streptophyta</taxon>
        <taxon>Embryophyta</taxon>
        <taxon>Tracheophyta</taxon>
        <taxon>Spermatophyta</taxon>
        <taxon>Magnoliopsida</taxon>
        <taxon>Liliopsida</taxon>
        <taxon>Zingiberales</taxon>
        <taxon>Musaceae</taxon>
        <taxon>Ensete</taxon>
    </lineage>
</organism>
<proteinExistence type="predicted"/>
<reference evidence="2 3" key="1">
    <citation type="journal article" date="2014" name="Agronomy (Basel)">
        <title>A Draft Genome Sequence for Ensete ventricosum, the Drought-Tolerant Tree Against Hunger.</title>
        <authorList>
            <person name="Harrison J."/>
            <person name="Moore K.A."/>
            <person name="Paszkiewicz K."/>
            <person name="Jones T."/>
            <person name="Grant M."/>
            <person name="Ambacheew D."/>
            <person name="Muzemil S."/>
            <person name="Studholme D.J."/>
        </authorList>
    </citation>
    <scope>NUCLEOTIDE SEQUENCE [LARGE SCALE GENOMIC DNA]</scope>
</reference>
<comment type="caution">
    <text evidence="2">The sequence shown here is derived from an EMBL/GenBank/DDBJ whole genome shotgun (WGS) entry which is preliminary data.</text>
</comment>
<dbReference type="AlphaFoldDB" id="A0A427BBB6"/>
<name>A0A427BBB6_ENSVE</name>
<sequence>MERRKEERGQHLYSLHEEGEEDKEEKGKGLQLQGGKKKGLQLKGGKKGGKKKRKEEERKEKRGKEEEKEGEGYNYGWERRKEE</sequence>
<evidence type="ECO:0000313" key="2">
    <source>
        <dbReference type="EMBL" id="RRT85759.1"/>
    </source>
</evidence>
<feature type="compositionally biased region" description="Basic residues" evidence="1">
    <location>
        <begin position="35"/>
        <end position="53"/>
    </location>
</feature>
<feature type="compositionally biased region" description="Basic and acidic residues" evidence="1">
    <location>
        <begin position="1"/>
        <end position="17"/>
    </location>
</feature>
<feature type="region of interest" description="Disordered" evidence="1">
    <location>
        <begin position="1"/>
        <end position="83"/>
    </location>
</feature>
<evidence type="ECO:0000256" key="1">
    <source>
        <dbReference type="SAM" id="MobiDB-lite"/>
    </source>
</evidence>
<gene>
    <name evidence="2" type="ORF">B296_00008179</name>
</gene>
<dbReference type="Proteomes" id="UP000287651">
    <property type="component" value="Unassembled WGS sequence"/>
</dbReference>
<accession>A0A427BBB6</accession>
<evidence type="ECO:0000313" key="3">
    <source>
        <dbReference type="Proteomes" id="UP000287651"/>
    </source>
</evidence>